<reference evidence="1 2" key="1">
    <citation type="submission" date="2017-03" db="EMBL/GenBank/DDBJ databases">
        <title>Whole genome sequences of fourteen strains of Bradyrhizobium canariense and one strain of Bradyrhizobium japonicum isolated from Lupinus (Papilionoideae: Genisteae) species in Algeria.</title>
        <authorList>
            <person name="Crovadore J."/>
            <person name="Chekireb D."/>
            <person name="Brachmann A."/>
            <person name="Chablais R."/>
            <person name="Cochard B."/>
            <person name="Lefort F."/>
        </authorList>
    </citation>
    <scope>NUCLEOTIDE SEQUENCE [LARGE SCALE GENOMIC DNA]</scope>
    <source>
        <strain evidence="1 2">UBMA197</strain>
    </source>
</reference>
<protein>
    <submittedName>
        <fullName evidence="1">Uncharacterized protein</fullName>
    </submittedName>
</protein>
<dbReference type="EMBL" id="NAFL01000193">
    <property type="protein sequence ID" value="OSJ36438.1"/>
    <property type="molecule type" value="Genomic_DNA"/>
</dbReference>
<gene>
    <name evidence="1" type="ORF">BSZ19_04105</name>
</gene>
<evidence type="ECO:0000313" key="1">
    <source>
        <dbReference type="EMBL" id="OSJ36438.1"/>
    </source>
</evidence>
<dbReference type="Proteomes" id="UP000193335">
    <property type="component" value="Unassembled WGS sequence"/>
</dbReference>
<evidence type="ECO:0000313" key="2">
    <source>
        <dbReference type="Proteomes" id="UP000193335"/>
    </source>
</evidence>
<organism evidence="1 2">
    <name type="scientific">Bradyrhizobium japonicum</name>
    <dbReference type="NCBI Taxonomy" id="375"/>
    <lineage>
        <taxon>Bacteria</taxon>
        <taxon>Pseudomonadati</taxon>
        <taxon>Pseudomonadota</taxon>
        <taxon>Alphaproteobacteria</taxon>
        <taxon>Hyphomicrobiales</taxon>
        <taxon>Nitrobacteraceae</taxon>
        <taxon>Bradyrhizobium</taxon>
    </lineage>
</organism>
<name>A0A1Y2JWC7_BRAJP</name>
<proteinExistence type="predicted"/>
<sequence>MLAHIGGEVWLLLFGLPAEQRAWRDLQDLADVGQLIDSSHLARRLPSDDLGLGGVEAARQLGAAEPARDPERLQAMPDLALDIGDGLNRLVWSSNVTSYSWRSSGFVGSPGRTGYQ</sequence>
<accession>A0A1Y2JWC7</accession>
<comment type="caution">
    <text evidence="1">The sequence shown here is derived from an EMBL/GenBank/DDBJ whole genome shotgun (WGS) entry which is preliminary data.</text>
</comment>
<dbReference type="AlphaFoldDB" id="A0A1Y2JWC7"/>